<feature type="compositionally biased region" description="Basic and acidic residues" evidence="1">
    <location>
        <begin position="55"/>
        <end position="65"/>
    </location>
</feature>
<accession>A6G7P9</accession>
<evidence type="ECO:0000256" key="1">
    <source>
        <dbReference type="SAM" id="MobiDB-lite"/>
    </source>
</evidence>
<dbReference type="RefSeq" id="WP_006972744.1">
    <property type="nucleotide sequence ID" value="NZ_ABCS01000035.1"/>
</dbReference>
<sequence length="187" mass="20737">MFRRSSASEAPRSSADPTPSGHGAPRFENGVVSLPRSRRGSDLAAQRRARLQARKQPETAPDGRAHGWSRAGDPRPVEGPRPSFLERRRADGTPLLLFTILAVLTGVGLARVNSRIEVLQVANEITALSEEQQQLLDRKRRLETERAYLRRPARVASQAGTRLGMVPAPPERIQRIELEAKSEEEQP</sequence>
<keyword evidence="3" id="KW-1185">Reference proteome</keyword>
<dbReference type="AlphaFoldDB" id="A6G7P9"/>
<name>A6G7P9_9BACT</name>
<dbReference type="OrthoDB" id="5517984at2"/>
<dbReference type="EMBL" id="ABCS01000035">
    <property type="protein sequence ID" value="EDM78127.1"/>
    <property type="molecule type" value="Genomic_DNA"/>
</dbReference>
<evidence type="ECO:0008006" key="4">
    <source>
        <dbReference type="Google" id="ProtNLM"/>
    </source>
</evidence>
<feature type="compositionally biased region" description="Basic and acidic residues" evidence="1">
    <location>
        <begin position="72"/>
        <end position="83"/>
    </location>
</feature>
<protein>
    <recommendedName>
        <fullName evidence="4">Cell division protein FtsL</fullName>
    </recommendedName>
</protein>
<evidence type="ECO:0000313" key="3">
    <source>
        <dbReference type="Proteomes" id="UP000005801"/>
    </source>
</evidence>
<proteinExistence type="predicted"/>
<dbReference type="STRING" id="391625.PPSIR1_34457"/>
<reference evidence="2 3" key="1">
    <citation type="submission" date="2007-06" db="EMBL/GenBank/DDBJ databases">
        <authorList>
            <person name="Shimkets L."/>
            <person name="Ferriera S."/>
            <person name="Johnson J."/>
            <person name="Kravitz S."/>
            <person name="Beeson K."/>
            <person name="Sutton G."/>
            <person name="Rogers Y.-H."/>
            <person name="Friedman R."/>
            <person name="Frazier M."/>
            <person name="Venter J.C."/>
        </authorList>
    </citation>
    <scope>NUCLEOTIDE SEQUENCE [LARGE SCALE GENOMIC DNA]</scope>
    <source>
        <strain evidence="2 3">SIR-1</strain>
    </source>
</reference>
<organism evidence="2 3">
    <name type="scientific">Plesiocystis pacifica SIR-1</name>
    <dbReference type="NCBI Taxonomy" id="391625"/>
    <lineage>
        <taxon>Bacteria</taxon>
        <taxon>Pseudomonadati</taxon>
        <taxon>Myxococcota</taxon>
        <taxon>Polyangia</taxon>
        <taxon>Nannocystales</taxon>
        <taxon>Nannocystaceae</taxon>
        <taxon>Plesiocystis</taxon>
    </lineage>
</organism>
<feature type="compositionally biased region" description="Low complexity" evidence="1">
    <location>
        <begin position="1"/>
        <end position="15"/>
    </location>
</feature>
<comment type="caution">
    <text evidence="2">The sequence shown here is derived from an EMBL/GenBank/DDBJ whole genome shotgun (WGS) entry which is preliminary data.</text>
</comment>
<feature type="region of interest" description="Disordered" evidence="1">
    <location>
        <begin position="1"/>
        <end position="83"/>
    </location>
</feature>
<dbReference type="Proteomes" id="UP000005801">
    <property type="component" value="Unassembled WGS sequence"/>
</dbReference>
<gene>
    <name evidence="2" type="ORF">PPSIR1_34457</name>
</gene>
<evidence type="ECO:0000313" key="2">
    <source>
        <dbReference type="EMBL" id="EDM78127.1"/>
    </source>
</evidence>